<name>A0ABQ3YTH0_9ACTN</name>
<dbReference type="EMBL" id="BOML01000019">
    <property type="protein sequence ID" value="GIE00789.1"/>
    <property type="molecule type" value="Genomic_DNA"/>
</dbReference>
<dbReference type="InterPro" id="IPR050834">
    <property type="entry name" value="Glycosyltransf_2"/>
</dbReference>
<sequence length="441" mass="45887">MELTRPAVTVVVPTQTAEHWHTLVRAVASARSQTVQPAEVVVVVDHNPRLFRRVRRDLAGVTVLESDGLPGLSGARNTGAFHAETSLVAFLDDDTVADPRWLSHLIAQFTSPAVIGAGTDVTAEWQTARPGWLPEEFRWAAGTAPRGLQPAGTVLRRVPFRQAGGFTTGTDTDFYLRLTDLTGGHWAYAPDAVIRHLVPATGTTFGAFLRRCYEEGRGRVRTAALLPTTMPTSTRPASTLPAPALPMPARDEAPARHTRLPATRGGLLVPRNGRPAADPVRPAAGGGGLGLGAVARSIGAALSGQEAGRVPRTLPTPGLRAVARDLGVAMRGRDAGRSARVSGPATGGGRSGLRAVGHNFGAALRGRDAGRSARVSGPATGGRSGLRAVGHNFGAALRGRDAGRLLRAGGMLAGLAAAGVGATVESFHTRRAPRRALATAR</sequence>
<accession>A0ABQ3YTH0</accession>
<protein>
    <recommendedName>
        <fullName evidence="2">Glycosyltransferase 2-like domain-containing protein</fullName>
    </recommendedName>
</protein>
<dbReference type="RefSeq" id="WP_203726415.1">
    <property type="nucleotide sequence ID" value="NZ_BAAATX010000003.1"/>
</dbReference>
<evidence type="ECO:0000256" key="1">
    <source>
        <dbReference type="SAM" id="MobiDB-lite"/>
    </source>
</evidence>
<feature type="region of interest" description="Disordered" evidence="1">
    <location>
        <begin position="331"/>
        <end position="354"/>
    </location>
</feature>
<feature type="domain" description="Glycosyltransferase 2-like" evidence="2">
    <location>
        <begin position="9"/>
        <end position="134"/>
    </location>
</feature>
<proteinExistence type="predicted"/>
<organism evidence="3 4">
    <name type="scientific">Paractinoplanes durhamensis</name>
    <dbReference type="NCBI Taxonomy" id="113563"/>
    <lineage>
        <taxon>Bacteria</taxon>
        <taxon>Bacillati</taxon>
        <taxon>Actinomycetota</taxon>
        <taxon>Actinomycetes</taxon>
        <taxon>Micromonosporales</taxon>
        <taxon>Micromonosporaceae</taxon>
        <taxon>Paractinoplanes</taxon>
    </lineage>
</organism>
<dbReference type="PANTHER" id="PTHR43685:SF2">
    <property type="entry name" value="GLYCOSYLTRANSFERASE 2-LIKE DOMAIN-CONTAINING PROTEIN"/>
    <property type="match status" value="1"/>
</dbReference>
<keyword evidence="4" id="KW-1185">Reference proteome</keyword>
<dbReference type="PANTHER" id="PTHR43685">
    <property type="entry name" value="GLYCOSYLTRANSFERASE"/>
    <property type="match status" value="1"/>
</dbReference>
<reference evidence="3 4" key="1">
    <citation type="submission" date="2021-01" db="EMBL/GenBank/DDBJ databases">
        <title>Whole genome shotgun sequence of Actinoplanes durhamensis NBRC 14914.</title>
        <authorList>
            <person name="Komaki H."/>
            <person name="Tamura T."/>
        </authorList>
    </citation>
    <scope>NUCLEOTIDE SEQUENCE [LARGE SCALE GENOMIC DNA]</scope>
    <source>
        <strain evidence="3 4">NBRC 14914</strain>
    </source>
</reference>
<dbReference type="Proteomes" id="UP000637628">
    <property type="component" value="Unassembled WGS sequence"/>
</dbReference>
<evidence type="ECO:0000313" key="4">
    <source>
        <dbReference type="Proteomes" id="UP000637628"/>
    </source>
</evidence>
<dbReference type="InterPro" id="IPR001173">
    <property type="entry name" value="Glyco_trans_2-like"/>
</dbReference>
<dbReference type="Pfam" id="PF00535">
    <property type="entry name" value="Glycos_transf_2"/>
    <property type="match status" value="1"/>
</dbReference>
<dbReference type="Gene3D" id="3.90.550.10">
    <property type="entry name" value="Spore Coat Polysaccharide Biosynthesis Protein SpsA, Chain A"/>
    <property type="match status" value="1"/>
</dbReference>
<evidence type="ECO:0000313" key="3">
    <source>
        <dbReference type="EMBL" id="GIE00789.1"/>
    </source>
</evidence>
<dbReference type="InterPro" id="IPR029044">
    <property type="entry name" value="Nucleotide-diphossugar_trans"/>
</dbReference>
<comment type="caution">
    <text evidence="3">The sequence shown here is derived from an EMBL/GenBank/DDBJ whole genome shotgun (WGS) entry which is preliminary data.</text>
</comment>
<gene>
    <name evidence="3" type="ORF">Adu01nite_21390</name>
</gene>
<dbReference type="SUPFAM" id="SSF53448">
    <property type="entry name" value="Nucleotide-diphospho-sugar transferases"/>
    <property type="match status" value="1"/>
</dbReference>
<evidence type="ECO:0000259" key="2">
    <source>
        <dbReference type="Pfam" id="PF00535"/>
    </source>
</evidence>